<dbReference type="SUPFAM" id="SSF50729">
    <property type="entry name" value="PH domain-like"/>
    <property type="match status" value="2"/>
</dbReference>
<dbReference type="Proteomes" id="UP000678393">
    <property type="component" value="Unassembled WGS sequence"/>
</dbReference>
<dbReference type="GO" id="GO:0007169">
    <property type="term" value="P:cell surface receptor protein tyrosine kinase signaling pathway"/>
    <property type="evidence" value="ECO:0007669"/>
    <property type="project" value="TreeGrafter"/>
</dbReference>
<feature type="region of interest" description="Disordered" evidence="1">
    <location>
        <begin position="264"/>
        <end position="293"/>
    </location>
</feature>
<evidence type="ECO:0000259" key="2">
    <source>
        <dbReference type="PROSITE" id="PS50003"/>
    </source>
</evidence>
<evidence type="ECO:0000313" key="3">
    <source>
        <dbReference type="EMBL" id="CAG5128121.1"/>
    </source>
</evidence>
<dbReference type="Gene3D" id="2.30.29.30">
    <property type="entry name" value="Pleckstrin-homology domain (PH domain)/Phosphotyrosine-binding domain (PTB)"/>
    <property type="match status" value="2"/>
</dbReference>
<proteinExistence type="predicted"/>
<dbReference type="AlphaFoldDB" id="A0A8S3ZNK6"/>
<dbReference type="SMART" id="SM01244">
    <property type="entry name" value="IRS"/>
    <property type="match status" value="1"/>
</dbReference>
<keyword evidence="4" id="KW-1185">Reference proteome</keyword>
<protein>
    <recommendedName>
        <fullName evidence="2">PH domain-containing protein</fullName>
    </recommendedName>
</protein>
<dbReference type="InterPro" id="IPR050996">
    <property type="entry name" value="Docking_Protein_DOK"/>
</dbReference>
<organism evidence="3 4">
    <name type="scientific">Candidula unifasciata</name>
    <dbReference type="NCBI Taxonomy" id="100452"/>
    <lineage>
        <taxon>Eukaryota</taxon>
        <taxon>Metazoa</taxon>
        <taxon>Spiralia</taxon>
        <taxon>Lophotrochozoa</taxon>
        <taxon>Mollusca</taxon>
        <taxon>Gastropoda</taxon>
        <taxon>Heterobranchia</taxon>
        <taxon>Euthyneura</taxon>
        <taxon>Panpulmonata</taxon>
        <taxon>Eupulmonata</taxon>
        <taxon>Stylommatophora</taxon>
        <taxon>Helicina</taxon>
        <taxon>Helicoidea</taxon>
        <taxon>Geomitridae</taxon>
        <taxon>Candidula</taxon>
    </lineage>
</organism>
<dbReference type="PANTHER" id="PTHR21258:SF62">
    <property type="entry name" value="INSULIN RECEPTOR SUBSTRATE 1"/>
    <property type="match status" value="1"/>
</dbReference>
<feature type="domain" description="PH" evidence="2">
    <location>
        <begin position="1"/>
        <end position="115"/>
    </location>
</feature>
<dbReference type="PROSITE" id="PS50003">
    <property type="entry name" value="PH_DOMAIN"/>
    <property type="match status" value="1"/>
</dbReference>
<sequence length="733" mass="81600">METMSKIAPTQKFLSHTRSMSTWKHRWAVLTKMSNLSNEEYVAKLDLYDNEAKWRGNSSDKATFVLENVTCIRPVKSKTHKYAFEVIEEHPVLVISGTTELDSYSWAVSLQQIFTPDKIEVKKDCYNVTVAENEDSRKWHLAGHHTLTVSEAGLSLENSEGTCVVSWALNSLVRFNVEPGTVSGHRSSLVIECGPKSPTGHSFFNLLSDQAEDILGAIRQSICLALTLKQNVRMSSSARHRSPSVTNSEKSFQRLYESQSVVHHNPQTTAQHNTRSAPQPIPMGRSDSGSSMCSFDSPGRYAHSPSSSLTTGHFSADFSSFLETEEEGEPHICHLDRDLASADATSCEKVTICGRRRSLSHPENQYMGNSDYSEIKDITDELKSVSRRNTISCEPADVDFDRLRSVSAVVALLKANNIKKSVGLPSPPNKGDDKSDFDSAFSSMALSEANEDLRREDEQPCSDIVCAVGQCSCVLARRRSSSTPDLQAYWKMNKFENVYEELSELGASVRRLNQKHEPETPPELPARPFLANSSPTTIINTKGATTKKKALLKMRGMRSFQEDNDTTDRLCVCDNVRTSRSPLSDGQCVACHCDETTDRCKTSLSEKSPKVKHTDSLFSAINDINSIILQVQTVKRRRSSDITPVAASFISSNSSDINYSSIASQQRQRDDLSGFSRWTSATPVNLIDLQNNRDDFQQQHPASAFLPNQAQNDILDSLTHFFLGDVTSVQHQW</sequence>
<feature type="compositionally biased region" description="Polar residues" evidence="1">
    <location>
        <begin position="264"/>
        <end position="277"/>
    </location>
</feature>
<reference evidence="3" key="1">
    <citation type="submission" date="2021-04" db="EMBL/GenBank/DDBJ databases">
        <authorList>
            <consortium name="Molecular Ecology Group"/>
        </authorList>
    </citation>
    <scope>NUCLEOTIDE SEQUENCE</scope>
</reference>
<feature type="compositionally biased region" description="Low complexity" evidence="1">
    <location>
        <begin position="283"/>
        <end position="293"/>
    </location>
</feature>
<evidence type="ECO:0000313" key="4">
    <source>
        <dbReference type="Proteomes" id="UP000678393"/>
    </source>
</evidence>
<gene>
    <name evidence="3" type="ORF">CUNI_LOCUS13679</name>
</gene>
<dbReference type="PANTHER" id="PTHR21258">
    <property type="entry name" value="DOCKING PROTEIN RELATED"/>
    <property type="match status" value="1"/>
</dbReference>
<dbReference type="GO" id="GO:0005737">
    <property type="term" value="C:cytoplasm"/>
    <property type="evidence" value="ECO:0007669"/>
    <property type="project" value="TreeGrafter"/>
</dbReference>
<evidence type="ECO:0000256" key="1">
    <source>
        <dbReference type="SAM" id="MobiDB-lite"/>
    </source>
</evidence>
<comment type="caution">
    <text evidence="3">The sequence shown here is derived from an EMBL/GenBank/DDBJ whole genome shotgun (WGS) entry which is preliminary data.</text>
</comment>
<dbReference type="EMBL" id="CAJHNH020002934">
    <property type="protein sequence ID" value="CAG5128121.1"/>
    <property type="molecule type" value="Genomic_DNA"/>
</dbReference>
<accession>A0A8S3ZNK6</accession>
<dbReference type="InterPro" id="IPR001849">
    <property type="entry name" value="PH_domain"/>
</dbReference>
<dbReference type="OrthoDB" id="6077994at2759"/>
<dbReference type="InterPro" id="IPR011993">
    <property type="entry name" value="PH-like_dom_sf"/>
</dbReference>
<name>A0A8S3ZNK6_9EUPU</name>